<dbReference type="Gene3D" id="3.40.50.150">
    <property type="entry name" value="Vaccinia Virus protein VP39"/>
    <property type="match status" value="1"/>
</dbReference>
<name>A0A1W1VYK2_9BACT</name>
<accession>A0A1W1VYK2</accession>
<dbReference type="InterPro" id="IPR050723">
    <property type="entry name" value="CFA/CMAS"/>
</dbReference>
<keyword evidence="2" id="KW-0489">Methyltransferase</keyword>
<dbReference type="PANTHER" id="PTHR43667:SF1">
    <property type="entry name" value="CYCLOPROPANE-FATTY-ACYL-PHOSPHOLIPID SYNTHASE"/>
    <property type="match status" value="1"/>
</dbReference>
<dbReference type="Proteomes" id="UP000192266">
    <property type="component" value="Unassembled WGS sequence"/>
</dbReference>
<dbReference type="AlphaFoldDB" id="A0A1W1VYK2"/>
<proteinExistence type="inferred from homology"/>
<dbReference type="InterPro" id="IPR029063">
    <property type="entry name" value="SAM-dependent_MTases_sf"/>
</dbReference>
<evidence type="ECO:0000256" key="3">
    <source>
        <dbReference type="ARBA" id="ARBA00022679"/>
    </source>
</evidence>
<dbReference type="InterPro" id="IPR003333">
    <property type="entry name" value="CMAS"/>
</dbReference>
<gene>
    <name evidence="6" type="ORF">SAMN00120144_1110</name>
</gene>
<evidence type="ECO:0000313" key="7">
    <source>
        <dbReference type="Proteomes" id="UP000192266"/>
    </source>
</evidence>
<evidence type="ECO:0000256" key="5">
    <source>
        <dbReference type="ARBA" id="ARBA00023098"/>
    </source>
</evidence>
<dbReference type="CDD" id="cd02440">
    <property type="entry name" value="AdoMet_MTases"/>
    <property type="match status" value="1"/>
</dbReference>
<dbReference type="GO" id="GO:0008168">
    <property type="term" value="F:methyltransferase activity"/>
    <property type="evidence" value="ECO:0007669"/>
    <property type="project" value="UniProtKB-KW"/>
</dbReference>
<sequence>MKAQQLQKNVAQILAPAGIQVDGSQPWDLQIHNDRFYQRVLSQGTLGLGESYMDGWWDCEQIDEFIFRALRADLYKTARLGWRSVLEVLLTKIFNRQAKGKAAQNAQRHYDIGNNLYELMLDKRMTYSCGYWKNADNLDQAQENKLDLICRKLYLQPGQRVLDIGCGWGSFAKFAAKRYGVEVVGVTVAREQVKLAQELCKGLPIEIRLQDYRDVREKFDHVVSIGMAEHVGHRNYRTYMQTAARCLKDDGLFLLHTIGMAYSRTSADPFTNKYIFPNCLLPSIKQLGGAMEHLFVLEDCHNFSVHYDYTLMAWFKNFDQSWEQLQPTYGDRFYRMWKYYLLSSAASFRARHNQLWQMVLSKRGLLGGYESVR</sequence>
<evidence type="ECO:0000256" key="4">
    <source>
        <dbReference type="ARBA" id="ARBA00022691"/>
    </source>
</evidence>
<comment type="similarity">
    <text evidence="1">Belongs to the CFA/CMAS family.</text>
</comment>
<keyword evidence="3" id="KW-0808">Transferase</keyword>
<dbReference type="EMBL" id="FWWW01000082">
    <property type="protein sequence ID" value="SMB98438.1"/>
    <property type="molecule type" value="Genomic_DNA"/>
</dbReference>
<keyword evidence="7" id="KW-1185">Reference proteome</keyword>
<dbReference type="PIRSF" id="PIRSF003085">
    <property type="entry name" value="CMAS"/>
    <property type="match status" value="1"/>
</dbReference>
<organism evidence="6 7">
    <name type="scientific">Hymenobacter roseosalivarius DSM 11622</name>
    <dbReference type="NCBI Taxonomy" id="645990"/>
    <lineage>
        <taxon>Bacteria</taxon>
        <taxon>Pseudomonadati</taxon>
        <taxon>Bacteroidota</taxon>
        <taxon>Cytophagia</taxon>
        <taxon>Cytophagales</taxon>
        <taxon>Hymenobacteraceae</taxon>
        <taxon>Hymenobacter</taxon>
    </lineage>
</organism>
<dbReference type="STRING" id="645990.SAMN00120144_1110"/>
<dbReference type="SUPFAM" id="SSF53335">
    <property type="entry name" value="S-adenosyl-L-methionine-dependent methyltransferases"/>
    <property type="match status" value="1"/>
</dbReference>
<evidence type="ECO:0000256" key="2">
    <source>
        <dbReference type="ARBA" id="ARBA00022603"/>
    </source>
</evidence>
<dbReference type="NCBIfam" id="NF008686">
    <property type="entry name" value="PRK11705.1"/>
    <property type="match status" value="1"/>
</dbReference>
<protein>
    <submittedName>
        <fullName evidence="6">Cyclopropane-fatty-acyl-phospholipid synthase</fullName>
    </submittedName>
</protein>
<reference evidence="6 7" key="1">
    <citation type="submission" date="2017-04" db="EMBL/GenBank/DDBJ databases">
        <authorList>
            <person name="Afonso C.L."/>
            <person name="Miller P.J."/>
            <person name="Scott M.A."/>
            <person name="Spackman E."/>
            <person name="Goraichik I."/>
            <person name="Dimitrov K.M."/>
            <person name="Suarez D.L."/>
            <person name="Swayne D.E."/>
        </authorList>
    </citation>
    <scope>NUCLEOTIDE SEQUENCE [LARGE SCALE GENOMIC DNA]</scope>
    <source>
        <strain evidence="6 7">DSM 11622</strain>
    </source>
</reference>
<keyword evidence="5" id="KW-0443">Lipid metabolism</keyword>
<dbReference type="Pfam" id="PF02353">
    <property type="entry name" value="CMAS"/>
    <property type="match status" value="1"/>
</dbReference>
<dbReference type="OrthoDB" id="9782855at2"/>
<dbReference type="PANTHER" id="PTHR43667">
    <property type="entry name" value="CYCLOPROPANE-FATTY-ACYL-PHOSPHOLIPID SYNTHASE"/>
    <property type="match status" value="1"/>
</dbReference>
<dbReference type="GO" id="GO:0032259">
    <property type="term" value="P:methylation"/>
    <property type="evidence" value="ECO:0007669"/>
    <property type="project" value="UniProtKB-KW"/>
</dbReference>
<evidence type="ECO:0000313" key="6">
    <source>
        <dbReference type="EMBL" id="SMB98438.1"/>
    </source>
</evidence>
<evidence type="ECO:0000256" key="1">
    <source>
        <dbReference type="ARBA" id="ARBA00010815"/>
    </source>
</evidence>
<dbReference type="GO" id="GO:0008610">
    <property type="term" value="P:lipid biosynthetic process"/>
    <property type="evidence" value="ECO:0007669"/>
    <property type="project" value="InterPro"/>
</dbReference>
<keyword evidence="4" id="KW-0949">S-adenosyl-L-methionine</keyword>